<name>A0A9P6B091_9AGAM</name>
<dbReference type="OrthoDB" id="2362516at2759"/>
<dbReference type="EMBL" id="MU128951">
    <property type="protein sequence ID" value="KAF9515299.1"/>
    <property type="molecule type" value="Genomic_DNA"/>
</dbReference>
<proteinExistence type="predicted"/>
<sequence>CIGTQFAQCNLGTWVVTTCASGTTCRVVPLYSAPGTSVTCDTEADAIARLQETGGLPCP</sequence>
<evidence type="ECO:0000313" key="2">
    <source>
        <dbReference type="Proteomes" id="UP000886523"/>
    </source>
</evidence>
<keyword evidence="2" id="KW-1185">Reference proteome</keyword>
<protein>
    <submittedName>
        <fullName evidence="1">Uncharacterized protein</fullName>
    </submittedName>
</protein>
<dbReference type="Proteomes" id="UP000886523">
    <property type="component" value="Unassembled WGS sequence"/>
</dbReference>
<dbReference type="AlphaFoldDB" id="A0A9P6B091"/>
<gene>
    <name evidence="1" type="ORF">BS47DRAFT_1293930</name>
</gene>
<organism evidence="1 2">
    <name type="scientific">Hydnum rufescens UP504</name>
    <dbReference type="NCBI Taxonomy" id="1448309"/>
    <lineage>
        <taxon>Eukaryota</taxon>
        <taxon>Fungi</taxon>
        <taxon>Dikarya</taxon>
        <taxon>Basidiomycota</taxon>
        <taxon>Agaricomycotina</taxon>
        <taxon>Agaricomycetes</taxon>
        <taxon>Cantharellales</taxon>
        <taxon>Hydnaceae</taxon>
        <taxon>Hydnum</taxon>
    </lineage>
</organism>
<reference evidence="1" key="1">
    <citation type="journal article" date="2020" name="Nat. Commun.">
        <title>Large-scale genome sequencing of mycorrhizal fungi provides insights into the early evolution of symbiotic traits.</title>
        <authorList>
            <person name="Miyauchi S."/>
            <person name="Kiss E."/>
            <person name="Kuo A."/>
            <person name="Drula E."/>
            <person name="Kohler A."/>
            <person name="Sanchez-Garcia M."/>
            <person name="Morin E."/>
            <person name="Andreopoulos B."/>
            <person name="Barry K.W."/>
            <person name="Bonito G."/>
            <person name="Buee M."/>
            <person name="Carver A."/>
            <person name="Chen C."/>
            <person name="Cichocki N."/>
            <person name="Clum A."/>
            <person name="Culley D."/>
            <person name="Crous P.W."/>
            <person name="Fauchery L."/>
            <person name="Girlanda M."/>
            <person name="Hayes R.D."/>
            <person name="Keri Z."/>
            <person name="LaButti K."/>
            <person name="Lipzen A."/>
            <person name="Lombard V."/>
            <person name="Magnuson J."/>
            <person name="Maillard F."/>
            <person name="Murat C."/>
            <person name="Nolan M."/>
            <person name="Ohm R.A."/>
            <person name="Pangilinan J."/>
            <person name="Pereira M.F."/>
            <person name="Perotto S."/>
            <person name="Peter M."/>
            <person name="Pfister S."/>
            <person name="Riley R."/>
            <person name="Sitrit Y."/>
            <person name="Stielow J.B."/>
            <person name="Szollosi G."/>
            <person name="Zifcakova L."/>
            <person name="Stursova M."/>
            <person name="Spatafora J.W."/>
            <person name="Tedersoo L."/>
            <person name="Vaario L.M."/>
            <person name="Yamada A."/>
            <person name="Yan M."/>
            <person name="Wang P."/>
            <person name="Xu J."/>
            <person name="Bruns T."/>
            <person name="Baldrian P."/>
            <person name="Vilgalys R."/>
            <person name="Dunand C."/>
            <person name="Henrissat B."/>
            <person name="Grigoriev I.V."/>
            <person name="Hibbett D."/>
            <person name="Nagy L.G."/>
            <person name="Martin F.M."/>
        </authorList>
    </citation>
    <scope>NUCLEOTIDE SEQUENCE</scope>
    <source>
        <strain evidence="1">UP504</strain>
    </source>
</reference>
<accession>A0A9P6B091</accession>
<comment type="caution">
    <text evidence="1">The sequence shown here is derived from an EMBL/GenBank/DDBJ whole genome shotgun (WGS) entry which is preliminary data.</text>
</comment>
<feature type="non-terminal residue" evidence="1">
    <location>
        <position position="1"/>
    </location>
</feature>
<evidence type="ECO:0000313" key="1">
    <source>
        <dbReference type="EMBL" id="KAF9515299.1"/>
    </source>
</evidence>